<feature type="compositionally biased region" description="Basic and acidic residues" evidence="1">
    <location>
        <begin position="752"/>
        <end position="782"/>
    </location>
</feature>
<feature type="compositionally biased region" description="Polar residues" evidence="1">
    <location>
        <begin position="731"/>
        <end position="742"/>
    </location>
</feature>
<evidence type="ECO:0000256" key="1">
    <source>
        <dbReference type="SAM" id="MobiDB-lite"/>
    </source>
</evidence>
<name>A0A7R9NU67_9NEOP</name>
<dbReference type="PANTHER" id="PTHR37687:SF1">
    <property type="entry name" value="AGAP006772-PA"/>
    <property type="match status" value="1"/>
</dbReference>
<feature type="region of interest" description="Disordered" evidence="1">
    <location>
        <begin position="458"/>
        <end position="537"/>
    </location>
</feature>
<protein>
    <submittedName>
        <fullName evidence="3">Uncharacterized protein</fullName>
    </submittedName>
</protein>
<gene>
    <name evidence="3" type="ORF">TTEB3V08_LOCUS4725</name>
</gene>
<keyword evidence="2" id="KW-0732">Signal</keyword>
<evidence type="ECO:0000313" key="3">
    <source>
        <dbReference type="EMBL" id="CAD7456703.1"/>
    </source>
</evidence>
<feature type="signal peptide" evidence="2">
    <location>
        <begin position="1"/>
        <end position="20"/>
    </location>
</feature>
<feature type="compositionally biased region" description="Polar residues" evidence="1">
    <location>
        <begin position="511"/>
        <end position="520"/>
    </location>
</feature>
<feature type="compositionally biased region" description="Basic and acidic residues" evidence="1">
    <location>
        <begin position="146"/>
        <end position="160"/>
    </location>
</feature>
<organism evidence="3">
    <name type="scientific">Timema tahoe</name>
    <dbReference type="NCBI Taxonomy" id="61484"/>
    <lineage>
        <taxon>Eukaryota</taxon>
        <taxon>Metazoa</taxon>
        <taxon>Ecdysozoa</taxon>
        <taxon>Arthropoda</taxon>
        <taxon>Hexapoda</taxon>
        <taxon>Insecta</taxon>
        <taxon>Pterygota</taxon>
        <taxon>Neoptera</taxon>
        <taxon>Polyneoptera</taxon>
        <taxon>Phasmatodea</taxon>
        <taxon>Timematodea</taxon>
        <taxon>Timematoidea</taxon>
        <taxon>Timematidae</taxon>
        <taxon>Timema</taxon>
    </lineage>
</organism>
<dbReference type="AlphaFoldDB" id="A0A7R9NU67"/>
<feature type="region of interest" description="Disordered" evidence="1">
    <location>
        <begin position="731"/>
        <end position="789"/>
    </location>
</feature>
<dbReference type="PANTHER" id="PTHR37687">
    <property type="entry name" value="AGAP006772-PA"/>
    <property type="match status" value="1"/>
</dbReference>
<feature type="compositionally biased region" description="Polar residues" evidence="1">
    <location>
        <begin position="478"/>
        <end position="491"/>
    </location>
</feature>
<sequence>MNDWLSKVLINLLVAIFISAQDDQNNDSLKRAIEAIYRRQRDLAYAEDNYRLDPYPYPLETKPGDDLAFITSPGDLAGDGQPENIGYGYQKSITTKAGPFSSKMHHIDDAFPSKTVLQRILQDYVEDGGISDSKRSNLRERGKKSSFRERLNNEENEDERKMKKLSNFIVRKLEEQERGKDFSPYTDDGDYLELLESIWDRYRKKNPQIVNIDDLPEGDVEQIMSYLADSGSLDRPDEEYMASEKVKRYSEGNNNDYFINQSPMENWAGPQHYKKRIYQQLNENENPKGSFLYSLKYIAPGLNSETLETLMEEDDMALPDERDEDIIRLSGAETNHRIDPEQWLPVEEIENPDDEVDQRLSLEEPSPIKRVRINHDIHDLLPPRPPQMFIPYSAKRKRYPVTKRSPNYYTSPPLLYHKGFDVVDNIKDWHKEKNTNNPNTTDLKVAKELNQIFSSINNNVKHANENGTTKDSVEHKTLNPSKLSDISNKNISGAFKNNETTNENNYDETTSQKTYAQNQSQKKEKPTYSQISSVSEKDTPIEIKKKSIDWSDYFGIDRRRKKTGSMINNESEIRKNKNSIDDDWLLNQYYRTLIKTNNPNQKRTLNTPRIHEHPINKKQEMFAQPFDTRIFDADTYVKNTHRYAPSKKIGSGQEINNEGARIDNMNNKLKNIEDLIINEAVKYTGAHEGSTDSEEIQAVKDKVMSRLAAAYSLEKMRRALGEFKSSLQAQKNSIYNPNNRAKSTTEESIGGNDEKNKRIAVKKEKALDGFDGNEDTRDEDKNKKRTGFNQISEKSGSEFLEDPVELQMENNLSGKDTDDECLALQRVINKCRTVTRLAGDSQQIFLPLCVLHQICYACGPIVGVPSEGHCDISFLGEAELVCGARTSCNLAAERILGTLRQVDKSTNIEECACSARYIIVETITALEQVLTNTKGIPYLDDWLFYSMDKQELKKVPEYVRAMGFTISDEKSSEEPVQTLVYLGFNIDTRASTLTLTEAASKRATMLIQHTKRASEKSRQRIGGYMSWVAFNLPMARLCSLQAIPRAAQHATPWSLAAYDPEENAALVQRITAPTEINLAETIAGLLALRWRHLKDPNEERPIRLGSDNTTVVHSLPTGKGLVFNHEVARSLHLYVSNLLRHRVWDTFWVDTRTNPADHASRTALQTLLGEEAADAGLLDLGTIPRDRLALLYI</sequence>
<accession>A0A7R9NU67</accession>
<evidence type="ECO:0000256" key="2">
    <source>
        <dbReference type="SAM" id="SignalP"/>
    </source>
</evidence>
<dbReference type="InterPro" id="IPR038875">
    <property type="entry name" value="PLA2_conodipine-like"/>
</dbReference>
<feature type="chain" id="PRO_5030715920" evidence="2">
    <location>
        <begin position="21"/>
        <end position="1193"/>
    </location>
</feature>
<proteinExistence type="predicted"/>
<reference evidence="3" key="1">
    <citation type="submission" date="2020-11" db="EMBL/GenBank/DDBJ databases">
        <authorList>
            <person name="Tran Van P."/>
        </authorList>
    </citation>
    <scope>NUCLEOTIDE SEQUENCE</scope>
</reference>
<feature type="compositionally biased region" description="Polar residues" evidence="1">
    <location>
        <begin position="458"/>
        <end position="470"/>
    </location>
</feature>
<feature type="region of interest" description="Disordered" evidence="1">
    <location>
        <begin position="131"/>
        <end position="160"/>
    </location>
</feature>
<feature type="compositionally biased region" description="Low complexity" evidence="1">
    <location>
        <begin position="497"/>
        <end position="509"/>
    </location>
</feature>
<dbReference type="EMBL" id="OE001384">
    <property type="protein sequence ID" value="CAD7456703.1"/>
    <property type="molecule type" value="Genomic_DNA"/>
</dbReference>